<dbReference type="AlphaFoldDB" id="A0A5C3R0C7"/>
<proteinExistence type="predicted"/>
<evidence type="ECO:0000256" key="1">
    <source>
        <dbReference type="SAM" id="MobiDB-lite"/>
    </source>
</evidence>
<feature type="compositionally biased region" description="Low complexity" evidence="1">
    <location>
        <begin position="623"/>
        <end position="633"/>
    </location>
</feature>
<feature type="compositionally biased region" description="Polar residues" evidence="1">
    <location>
        <begin position="545"/>
        <end position="554"/>
    </location>
</feature>
<feature type="compositionally biased region" description="Polar residues" evidence="1">
    <location>
        <begin position="736"/>
        <end position="751"/>
    </location>
</feature>
<feature type="region of interest" description="Disordered" evidence="1">
    <location>
        <begin position="711"/>
        <end position="893"/>
    </location>
</feature>
<feature type="region of interest" description="Disordered" evidence="1">
    <location>
        <begin position="63"/>
        <end position="157"/>
    </location>
</feature>
<dbReference type="OrthoDB" id="2563978at2759"/>
<dbReference type="Proteomes" id="UP000305067">
    <property type="component" value="Unassembled WGS sequence"/>
</dbReference>
<name>A0A5C3R0C7_9AGAR</name>
<feature type="compositionally biased region" description="Polar residues" evidence="1">
    <location>
        <begin position="422"/>
        <end position="437"/>
    </location>
</feature>
<feature type="region of interest" description="Disordered" evidence="1">
    <location>
        <begin position="298"/>
        <end position="391"/>
    </location>
</feature>
<feature type="region of interest" description="Disordered" evidence="1">
    <location>
        <begin position="422"/>
        <end position="456"/>
    </location>
</feature>
<sequence>MSQPVQPLPPWYTASVSTLTDAAGIPYATSTTLLFLPLTYYGPSIPLDPAAWTYGGLTSPASTLSTASSTTSIESSSSIPSTSPETTSVTPVPTATSASSSEASSSVPTSSVFPTSFSSTTSSSSSQSSRSSSELPSSSTTQEPHVPTDLAEATSSDRSRNIAIISSIICVAILCLFALMFCYFRRAQRRRREANGRHARSALFHRGSRSPTPLDGEYFMIDHESGEGSPRHSGEEADPFLRAHSSPNLRQTTQPTQFGIRNSTVSSNQLTMTSGTNESGYGSLVRDRFDETTPFMLAGRYQPPQQSPNESSDSSRHGRILSPEDQRQISGDSIVLPVSHGHRPVPRFPPPPGSPPPDSPYYSPSAHHTPLLPPPRLVETSRKAPKSPGAPFFDSYNTSSASLDMGEATLLTAQRVRVGSSVESGPQVITTSPTSSDMYEPSLRVPSSRAQTSEPVPTAWSRVTNFFTRQDSTSSFHQSGSEAAATQGSSQLPVPGVMASARRVSDSYTPGDRSRPVSSVINTALFAGGHLPRPSSVAAGDRPISTASSKNSGGTVYHDAREELFSTGSGKGSSHGSGSGKGTPVGGYPGEWGAIASSSLAARHGGARTPNEASRLDPPKLPPGLGSSASPPGAQYTPLDFLDSPPPAALSFFQPLPAVSAPSPAQVRTPFFPPGLNTQRYNGGGLDVLEEEPPQAMPLWQSQYASKRSTFGPGTIDIDPPHLASLRSHEVRPSAAGSSATPHIRTLSPTHVSPAMRMHGGSGSNSGSYSSASAVSVALTRSPSITSDGRRREHNSSNSNSNGHSQGYSSDAYPRSPALSAFGGGTRTSTPARRDHGQSSSDDSAMQPLPPSISGPPLHQIPEMSHSRSGSATIAGPSTAGTNTDSTGRTIALEEFPDVPWAMGLGTDWKAA</sequence>
<accession>A0A5C3R0C7</accession>
<organism evidence="3 4">
    <name type="scientific">Pterulicium gracile</name>
    <dbReference type="NCBI Taxonomy" id="1884261"/>
    <lineage>
        <taxon>Eukaryota</taxon>
        <taxon>Fungi</taxon>
        <taxon>Dikarya</taxon>
        <taxon>Basidiomycota</taxon>
        <taxon>Agaricomycotina</taxon>
        <taxon>Agaricomycetes</taxon>
        <taxon>Agaricomycetidae</taxon>
        <taxon>Agaricales</taxon>
        <taxon>Pleurotineae</taxon>
        <taxon>Pterulaceae</taxon>
        <taxon>Pterulicium</taxon>
    </lineage>
</organism>
<dbReference type="STRING" id="1884261.A0A5C3R0C7"/>
<reference evidence="3 4" key="1">
    <citation type="journal article" date="2019" name="Nat. Ecol. Evol.">
        <title>Megaphylogeny resolves global patterns of mushroom evolution.</title>
        <authorList>
            <person name="Varga T."/>
            <person name="Krizsan K."/>
            <person name="Foldi C."/>
            <person name="Dima B."/>
            <person name="Sanchez-Garcia M."/>
            <person name="Sanchez-Ramirez S."/>
            <person name="Szollosi G.J."/>
            <person name="Szarkandi J.G."/>
            <person name="Papp V."/>
            <person name="Albert L."/>
            <person name="Andreopoulos W."/>
            <person name="Angelini C."/>
            <person name="Antonin V."/>
            <person name="Barry K.W."/>
            <person name="Bougher N.L."/>
            <person name="Buchanan P."/>
            <person name="Buyck B."/>
            <person name="Bense V."/>
            <person name="Catcheside P."/>
            <person name="Chovatia M."/>
            <person name="Cooper J."/>
            <person name="Damon W."/>
            <person name="Desjardin D."/>
            <person name="Finy P."/>
            <person name="Geml J."/>
            <person name="Haridas S."/>
            <person name="Hughes K."/>
            <person name="Justo A."/>
            <person name="Karasinski D."/>
            <person name="Kautmanova I."/>
            <person name="Kiss B."/>
            <person name="Kocsube S."/>
            <person name="Kotiranta H."/>
            <person name="LaButti K.M."/>
            <person name="Lechner B.E."/>
            <person name="Liimatainen K."/>
            <person name="Lipzen A."/>
            <person name="Lukacs Z."/>
            <person name="Mihaltcheva S."/>
            <person name="Morgado L.N."/>
            <person name="Niskanen T."/>
            <person name="Noordeloos M.E."/>
            <person name="Ohm R.A."/>
            <person name="Ortiz-Santana B."/>
            <person name="Ovrebo C."/>
            <person name="Racz N."/>
            <person name="Riley R."/>
            <person name="Savchenko A."/>
            <person name="Shiryaev A."/>
            <person name="Soop K."/>
            <person name="Spirin V."/>
            <person name="Szebenyi C."/>
            <person name="Tomsovsky M."/>
            <person name="Tulloss R.E."/>
            <person name="Uehling J."/>
            <person name="Grigoriev I.V."/>
            <person name="Vagvolgyi C."/>
            <person name="Papp T."/>
            <person name="Martin F.M."/>
            <person name="Miettinen O."/>
            <person name="Hibbett D.S."/>
            <person name="Nagy L.G."/>
        </authorList>
    </citation>
    <scope>NUCLEOTIDE SEQUENCE [LARGE SCALE GENOMIC DNA]</scope>
    <source>
        <strain evidence="3 4">CBS 309.79</strain>
    </source>
</reference>
<feature type="compositionally biased region" description="Polar residues" evidence="1">
    <location>
        <begin position="246"/>
        <end position="280"/>
    </location>
</feature>
<feature type="region of interest" description="Disordered" evidence="1">
    <location>
        <begin position="670"/>
        <end position="690"/>
    </location>
</feature>
<keyword evidence="4" id="KW-1185">Reference proteome</keyword>
<feature type="compositionally biased region" description="Low complexity" evidence="1">
    <location>
        <begin position="765"/>
        <end position="778"/>
    </location>
</feature>
<feature type="compositionally biased region" description="Gly residues" evidence="1">
    <location>
        <begin position="569"/>
        <end position="590"/>
    </location>
</feature>
<feature type="region of interest" description="Disordered" evidence="1">
    <location>
        <begin position="471"/>
        <end position="495"/>
    </location>
</feature>
<feature type="region of interest" description="Disordered" evidence="1">
    <location>
        <begin position="246"/>
        <end position="284"/>
    </location>
</feature>
<evidence type="ECO:0000256" key="2">
    <source>
        <dbReference type="SAM" id="Phobius"/>
    </source>
</evidence>
<gene>
    <name evidence="3" type="ORF">BDV98DRAFT_559028</name>
</gene>
<keyword evidence="2" id="KW-1133">Transmembrane helix</keyword>
<evidence type="ECO:0000313" key="4">
    <source>
        <dbReference type="Proteomes" id="UP000305067"/>
    </source>
</evidence>
<dbReference type="EMBL" id="ML178815">
    <property type="protein sequence ID" value="TFL06221.1"/>
    <property type="molecule type" value="Genomic_DNA"/>
</dbReference>
<feature type="compositionally biased region" description="Polar residues" evidence="1">
    <location>
        <begin position="471"/>
        <end position="492"/>
    </location>
</feature>
<feature type="compositionally biased region" description="Polar residues" evidence="1">
    <location>
        <begin position="879"/>
        <end position="889"/>
    </location>
</feature>
<keyword evidence="2" id="KW-0812">Transmembrane</keyword>
<feature type="compositionally biased region" description="Low complexity" evidence="1">
    <location>
        <begin position="796"/>
        <end position="810"/>
    </location>
</feature>
<feature type="compositionally biased region" description="Low complexity" evidence="1">
    <location>
        <begin position="63"/>
        <end position="144"/>
    </location>
</feature>
<feature type="compositionally biased region" description="Polar residues" evidence="1">
    <location>
        <begin position="303"/>
        <end position="312"/>
    </location>
</feature>
<feature type="compositionally biased region" description="Pro residues" evidence="1">
    <location>
        <begin position="346"/>
        <end position="359"/>
    </location>
</feature>
<feature type="transmembrane region" description="Helical" evidence="2">
    <location>
        <begin position="162"/>
        <end position="184"/>
    </location>
</feature>
<feature type="region of interest" description="Disordered" evidence="1">
    <location>
        <begin position="527"/>
        <end position="642"/>
    </location>
</feature>
<keyword evidence="2" id="KW-0472">Membrane</keyword>
<protein>
    <submittedName>
        <fullName evidence="3">Uncharacterized protein</fullName>
    </submittedName>
</protein>
<evidence type="ECO:0000313" key="3">
    <source>
        <dbReference type="EMBL" id="TFL06221.1"/>
    </source>
</evidence>